<dbReference type="PROSITE" id="PS51257">
    <property type="entry name" value="PROKAR_LIPOPROTEIN"/>
    <property type="match status" value="1"/>
</dbReference>
<sequence>MLTDKVLTLTLGAIFLLMLACEGPAAETETAEAIPESRTRTLFDEPIFWDYAASSNMLQVELAKLAAEKGSTEKIRSIAREAAAFHEEALQRLTQLVGKQQRITLPDSLGGADKGLVQDMRLLEGEAFDLRYREFIISTHNAQLDRYEEALVKADDQQVRQWIMDLRKHLREEVNKLSELDSLGVAEEEA</sequence>
<dbReference type="PANTHER" id="PTHR38593">
    <property type="entry name" value="BLR2558 PROTEIN"/>
    <property type="match status" value="1"/>
</dbReference>
<dbReference type="InterPro" id="IPR025419">
    <property type="entry name" value="DUF4142"/>
</dbReference>
<dbReference type="InterPro" id="IPR012347">
    <property type="entry name" value="Ferritin-like"/>
</dbReference>
<dbReference type="STRING" id="709015.GCA_000472485_03135"/>
<feature type="domain" description="DUF4142" evidence="2">
    <location>
        <begin position="48"/>
        <end position="179"/>
    </location>
</feature>
<dbReference type="OrthoDB" id="850722at2"/>
<keyword evidence="1" id="KW-0732">Signal</keyword>
<reference evidence="4" key="1">
    <citation type="submission" date="2017-05" db="EMBL/GenBank/DDBJ databases">
        <authorList>
            <person name="Ray J."/>
            <person name="Price M."/>
            <person name="Deutschbauer A."/>
        </authorList>
    </citation>
    <scope>NUCLEOTIDE SEQUENCE [LARGE SCALE GENOMIC DNA]</scope>
    <source>
        <strain evidence="4">DSM 19842</strain>
    </source>
</reference>
<evidence type="ECO:0000259" key="2">
    <source>
        <dbReference type="Pfam" id="PF13628"/>
    </source>
</evidence>
<name>A0A1X9YUY0_9BACT</name>
<organism evidence="3 4">
    <name type="scientific">Pontibacter actiniarum</name>
    <dbReference type="NCBI Taxonomy" id="323450"/>
    <lineage>
        <taxon>Bacteria</taxon>
        <taxon>Pseudomonadati</taxon>
        <taxon>Bacteroidota</taxon>
        <taxon>Cytophagia</taxon>
        <taxon>Cytophagales</taxon>
        <taxon>Hymenobacteraceae</taxon>
        <taxon>Pontibacter</taxon>
    </lineage>
</organism>
<protein>
    <recommendedName>
        <fullName evidence="2">DUF4142 domain-containing protein</fullName>
    </recommendedName>
</protein>
<dbReference type="AlphaFoldDB" id="A0A1X9YUY0"/>
<evidence type="ECO:0000313" key="3">
    <source>
        <dbReference type="EMBL" id="ARS36717.1"/>
    </source>
</evidence>
<accession>A0A1X9YUY0</accession>
<gene>
    <name evidence="3" type="ORF">CA264_15530</name>
</gene>
<feature type="chain" id="PRO_5010988255" description="DUF4142 domain-containing protein" evidence="1">
    <location>
        <begin position="26"/>
        <end position="190"/>
    </location>
</feature>
<dbReference type="Gene3D" id="1.20.1260.10">
    <property type="match status" value="1"/>
</dbReference>
<dbReference type="Proteomes" id="UP000266292">
    <property type="component" value="Chromosome"/>
</dbReference>
<dbReference type="KEGG" id="pact:CA264_15530"/>
<proteinExistence type="predicted"/>
<dbReference type="Pfam" id="PF13628">
    <property type="entry name" value="DUF4142"/>
    <property type="match status" value="1"/>
</dbReference>
<evidence type="ECO:0000256" key="1">
    <source>
        <dbReference type="SAM" id="SignalP"/>
    </source>
</evidence>
<dbReference type="RefSeq" id="WP_025608315.1">
    <property type="nucleotide sequence ID" value="NZ_CP021235.1"/>
</dbReference>
<feature type="signal peptide" evidence="1">
    <location>
        <begin position="1"/>
        <end position="25"/>
    </location>
</feature>
<dbReference type="PANTHER" id="PTHR38593:SF1">
    <property type="entry name" value="BLR2558 PROTEIN"/>
    <property type="match status" value="1"/>
</dbReference>
<dbReference type="EMBL" id="CP021235">
    <property type="protein sequence ID" value="ARS36717.1"/>
    <property type="molecule type" value="Genomic_DNA"/>
</dbReference>
<evidence type="ECO:0000313" key="4">
    <source>
        <dbReference type="Proteomes" id="UP000266292"/>
    </source>
</evidence>
<keyword evidence="4" id="KW-1185">Reference proteome</keyword>